<evidence type="ECO:0000313" key="2">
    <source>
        <dbReference type="EMBL" id="KKL16427.1"/>
    </source>
</evidence>
<name>A0A0F9BRC8_9ZZZZ</name>
<accession>A0A0F9BRC8</accession>
<comment type="caution">
    <text evidence="2">The sequence shown here is derived from an EMBL/GenBank/DDBJ whole genome shotgun (WGS) entry which is preliminary data.</text>
</comment>
<protein>
    <submittedName>
        <fullName evidence="2">Uncharacterized protein</fullName>
    </submittedName>
</protein>
<dbReference type="EMBL" id="LAZR01039668">
    <property type="protein sequence ID" value="KKL16427.1"/>
    <property type="molecule type" value="Genomic_DNA"/>
</dbReference>
<organism evidence="2">
    <name type="scientific">marine sediment metagenome</name>
    <dbReference type="NCBI Taxonomy" id="412755"/>
    <lineage>
        <taxon>unclassified sequences</taxon>
        <taxon>metagenomes</taxon>
        <taxon>ecological metagenomes</taxon>
    </lineage>
</organism>
<gene>
    <name evidence="2" type="ORF">LCGC14_2495710</name>
</gene>
<reference evidence="2" key="1">
    <citation type="journal article" date="2015" name="Nature">
        <title>Complex archaea that bridge the gap between prokaryotes and eukaryotes.</title>
        <authorList>
            <person name="Spang A."/>
            <person name="Saw J.H."/>
            <person name="Jorgensen S.L."/>
            <person name="Zaremba-Niedzwiedzka K."/>
            <person name="Martijn J."/>
            <person name="Lind A.E."/>
            <person name="van Eijk R."/>
            <person name="Schleper C."/>
            <person name="Guy L."/>
            <person name="Ettema T.J."/>
        </authorList>
    </citation>
    <scope>NUCLEOTIDE SEQUENCE</scope>
</reference>
<feature type="region of interest" description="Disordered" evidence="1">
    <location>
        <begin position="1"/>
        <end position="41"/>
    </location>
</feature>
<evidence type="ECO:0000256" key="1">
    <source>
        <dbReference type="SAM" id="MobiDB-lite"/>
    </source>
</evidence>
<proteinExistence type="predicted"/>
<sequence length="161" mass="18502">MDQATERHGPGSAKRQAESTQEEEKKEVATTQELTRIAQDLPSGSGTRVQLEKVIAEMEKKVTRKCWCQYIQYLPEVEPVTVVWKDKGRLSTRVQLMSNDLCLLIQLLDERIVYARDIDKIPDEHSSSVYREDLLRRLTEPYVKLAAVQNQSEKQVIRSAS</sequence>
<dbReference type="AlphaFoldDB" id="A0A0F9BRC8"/>